<evidence type="ECO:0000313" key="2">
    <source>
        <dbReference type="Proteomes" id="UP001307849"/>
    </source>
</evidence>
<comment type="caution">
    <text evidence="1">The sequence shown here is derived from an EMBL/GenBank/DDBJ whole genome shotgun (WGS) entry which is preliminary data.</text>
</comment>
<keyword evidence="2" id="KW-1185">Reference proteome</keyword>
<gene>
    <name evidence="1" type="ORF">TWF506_007892</name>
</gene>
<name>A0AAN8RZZ5_9PEZI</name>
<protein>
    <submittedName>
        <fullName evidence="1">Uncharacterized protein</fullName>
    </submittedName>
</protein>
<organism evidence="1 2">
    <name type="scientific">Arthrobotrys conoides</name>
    <dbReference type="NCBI Taxonomy" id="74498"/>
    <lineage>
        <taxon>Eukaryota</taxon>
        <taxon>Fungi</taxon>
        <taxon>Dikarya</taxon>
        <taxon>Ascomycota</taxon>
        <taxon>Pezizomycotina</taxon>
        <taxon>Orbiliomycetes</taxon>
        <taxon>Orbiliales</taxon>
        <taxon>Orbiliaceae</taxon>
        <taxon>Arthrobotrys</taxon>
    </lineage>
</organism>
<reference evidence="1 2" key="1">
    <citation type="submission" date="2019-10" db="EMBL/GenBank/DDBJ databases">
        <authorList>
            <person name="Palmer J.M."/>
        </authorList>
    </citation>
    <scope>NUCLEOTIDE SEQUENCE [LARGE SCALE GENOMIC DNA]</scope>
    <source>
        <strain evidence="1 2">TWF506</strain>
    </source>
</reference>
<proteinExistence type="predicted"/>
<dbReference type="Proteomes" id="UP001307849">
    <property type="component" value="Unassembled WGS sequence"/>
</dbReference>
<dbReference type="EMBL" id="JAVHJM010000004">
    <property type="protein sequence ID" value="KAK6515562.1"/>
    <property type="molecule type" value="Genomic_DNA"/>
</dbReference>
<accession>A0AAN8RZZ5</accession>
<evidence type="ECO:0000313" key="1">
    <source>
        <dbReference type="EMBL" id="KAK6515562.1"/>
    </source>
</evidence>
<sequence>MKSWGPGSADKDIAIQRHKIGFFLQLPTSNSSVLWAFIRWAASSIENNFDASWPIKGQIAPLSMEEFCACSLEKSEEENGPFSVVAHSQQADGLRAGVSDLFLQFACK</sequence>
<dbReference type="AlphaFoldDB" id="A0AAN8RZZ5"/>